<protein>
    <submittedName>
        <fullName evidence="2">Uncharacterized protein</fullName>
    </submittedName>
</protein>
<evidence type="ECO:0000313" key="2">
    <source>
        <dbReference type="EMBL" id="KAG9350491.1"/>
    </source>
</evidence>
<dbReference type="AlphaFoldDB" id="A0A8T2PH43"/>
<gene>
    <name evidence="2" type="ORF">JZ751_026857</name>
</gene>
<name>A0A8T2PH43_9TELE</name>
<keyword evidence="3" id="KW-1185">Reference proteome</keyword>
<evidence type="ECO:0000256" key="1">
    <source>
        <dbReference type="SAM" id="MobiDB-lite"/>
    </source>
</evidence>
<comment type="caution">
    <text evidence="2">The sequence shown here is derived from an EMBL/GenBank/DDBJ whole genome shotgun (WGS) entry which is preliminary data.</text>
</comment>
<reference evidence="2" key="1">
    <citation type="thesis" date="2021" institute="BYU ScholarsArchive" country="Provo, UT, USA">
        <title>Applications of and Algorithms for Genome Assembly and Genomic Analyses with an Emphasis on Marine Teleosts.</title>
        <authorList>
            <person name="Pickett B.D."/>
        </authorList>
    </citation>
    <scope>NUCLEOTIDE SEQUENCE</scope>
    <source>
        <strain evidence="2">HI-2016</strain>
    </source>
</reference>
<dbReference type="EMBL" id="JAFBMS010000008">
    <property type="protein sequence ID" value="KAG9350491.1"/>
    <property type="molecule type" value="Genomic_DNA"/>
</dbReference>
<proteinExistence type="predicted"/>
<organism evidence="2 3">
    <name type="scientific">Albula glossodonta</name>
    <name type="common">roundjaw bonefish</name>
    <dbReference type="NCBI Taxonomy" id="121402"/>
    <lineage>
        <taxon>Eukaryota</taxon>
        <taxon>Metazoa</taxon>
        <taxon>Chordata</taxon>
        <taxon>Craniata</taxon>
        <taxon>Vertebrata</taxon>
        <taxon>Euteleostomi</taxon>
        <taxon>Actinopterygii</taxon>
        <taxon>Neopterygii</taxon>
        <taxon>Teleostei</taxon>
        <taxon>Albuliformes</taxon>
        <taxon>Albulidae</taxon>
        <taxon>Albula</taxon>
    </lineage>
</organism>
<sequence length="118" mass="12002">MTSEGSMSECPAEERAEDHGCPVPDSGEVEPAVGPPKGQQSIRGGGEMDEADLVLAEDPGPGPGCRGRVFHCSCKRAAALPFSPEGVVREGKGALAAALSVEISISVPATSAFVLILD</sequence>
<dbReference type="Proteomes" id="UP000824540">
    <property type="component" value="Unassembled WGS sequence"/>
</dbReference>
<feature type="region of interest" description="Disordered" evidence="1">
    <location>
        <begin position="1"/>
        <end position="49"/>
    </location>
</feature>
<accession>A0A8T2PH43</accession>
<evidence type="ECO:0000313" key="3">
    <source>
        <dbReference type="Proteomes" id="UP000824540"/>
    </source>
</evidence>